<evidence type="ECO:0000313" key="1">
    <source>
        <dbReference type="EMBL" id="KIM36268.1"/>
    </source>
</evidence>
<reference evidence="2" key="2">
    <citation type="submission" date="2015-01" db="EMBL/GenBank/DDBJ databases">
        <title>Evolutionary Origins and Diversification of the Mycorrhizal Mutualists.</title>
        <authorList>
            <consortium name="DOE Joint Genome Institute"/>
            <consortium name="Mycorrhizal Genomics Consortium"/>
            <person name="Kohler A."/>
            <person name="Kuo A."/>
            <person name="Nagy L.G."/>
            <person name="Floudas D."/>
            <person name="Copeland A."/>
            <person name="Barry K.W."/>
            <person name="Cichocki N."/>
            <person name="Veneault-Fourrey C."/>
            <person name="LaButti K."/>
            <person name="Lindquist E.A."/>
            <person name="Lipzen A."/>
            <person name="Lundell T."/>
            <person name="Morin E."/>
            <person name="Murat C."/>
            <person name="Riley R."/>
            <person name="Ohm R."/>
            <person name="Sun H."/>
            <person name="Tunlid A."/>
            <person name="Henrissat B."/>
            <person name="Grigoriev I.V."/>
            <person name="Hibbett D.S."/>
            <person name="Martin F."/>
        </authorList>
    </citation>
    <scope>NUCLEOTIDE SEQUENCE [LARGE SCALE GENOMIC DNA]</scope>
    <source>
        <strain evidence="2">h7</strain>
    </source>
</reference>
<dbReference type="AlphaFoldDB" id="A0A0C2XED2"/>
<proteinExistence type="predicted"/>
<name>A0A0C2XED2_HEBCY</name>
<dbReference type="Proteomes" id="UP000053424">
    <property type="component" value="Unassembled WGS sequence"/>
</dbReference>
<dbReference type="EMBL" id="KN831807">
    <property type="protein sequence ID" value="KIM36268.1"/>
    <property type="molecule type" value="Genomic_DNA"/>
</dbReference>
<keyword evidence="2" id="KW-1185">Reference proteome</keyword>
<dbReference type="HOGENOM" id="CLU_2849941_0_0_1"/>
<sequence>MANGYWDMAGCMGHLAWPRGMQSSFHMSWMEPKAEPLGSTFVVIKTIRHSYPFNLNICDLNSTLC</sequence>
<organism evidence="1 2">
    <name type="scientific">Hebeloma cylindrosporum</name>
    <dbReference type="NCBI Taxonomy" id="76867"/>
    <lineage>
        <taxon>Eukaryota</taxon>
        <taxon>Fungi</taxon>
        <taxon>Dikarya</taxon>
        <taxon>Basidiomycota</taxon>
        <taxon>Agaricomycotina</taxon>
        <taxon>Agaricomycetes</taxon>
        <taxon>Agaricomycetidae</taxon>
        <taxon>Agaricales</taxon>
        <taxon>Agaricineae</taxon>
        <taxon>Hymenogastraceae</taxon>
        <taxon>Hebeloma</taxon>
    </lineage>
</organism>
<accession>A0A0C2XED2</accession>
<evidence type="ECO:0000313" key="2">
    <source>
        <dbReference type="Proteomes" id="UP000053424"/>
    </source>
</evidence>
<protein>
    <submittedName>
        <fullName evidence="1">Uncharacterized protein</fullName>
    </submittedName>
</protein>
<gene>
    <name evidence="1" type="ORF">M413DRAFT_449316</name>
</gene>
<reference evidence="1 2" key="1">
    <citation type="submission" date="2014-04" db="EMBL/GenBank/DDBJ databases">
        <authorList>
            <consortium name="DOE Joint Genome Institute"/>
            <person name="Kuo A."/>
            <person name="Gay G."/>
            <person name="Dore J."/>
            <person name="Kohler A."/>
            <person name="Nagy L.G."/>
            <person name="Floudas D."/>
            <person name="Copeland A."/>
            <person name="Barry K.W."/>
            <person name="Cichocki N."/>
            <person name="Veneault-Fourrey C."/>
            <person name="LaButti K."/>
            <person name="Lindquist E.A."/>
            <person name="Lipzen A."/>
            <person name="Lundell T."/>
            <person name="Morin E."/>
            <person name="Murat C."/>
            <person name="Sun H."/>
            <person name="Tunlid A."/>
            <person name="Henrissat B."/>
            <person name="Grigoriev I.V."/>
            <person name="Hibbett D.S."/>
            <person name="Martin F."/>
            <person name="Nordberg H.P."/>
            <person name="Cantor M.N."/>
            <person name="Hua S.X."/>
        </authorList>
    </citation>
    <scope>NUCLEOTIDE SEQUENCE [LARGE SCALE GENOMIC DNA]</scope>
    <source>
        <strain evidence="2">h7</strain>
    </source>
</reference>